<dbReference type="Ensembl" id="ENSELUT00000034852.3">
    <property type="protein sequence ID" value="ENSELUP00000041578.3"/>
    <property type="gene ID" value="ENSELUG00000022536.3"/>
</dbReference>
<dbReference type="SUPFAM" id="SSF52540">
    <property type="entry name" value="P-loop containing nucleoside triphosphate hydrolases"/>
    <property type="match status" value="1"/>
</dbReference>
<dbReference type="GO" id="GO:0016604">
    <property type="term" value="C:nuclear body"/>
    <property type="evidence" value="ECO:0007669"/>
    <property type="project" value="TreeGrafter"/>
</dbReference>
<evidence type="ECO:0000259" key="3">
    <source>
        <dbReference type="Pfam" id="PF12726"/>
    </source>
</evidence>
<feature type="compositionally biased region" description="Low complexity" evidence="2">
    <location>
        <begin position="1169"/>
        <end position="1179"/>
    </location>
</feature>
<dbReference type="GO" id="GO:0004386">
    <property type="term" value="F:helicase activity"/>
    <property type="evidence" value="ECO:0007669"/>
    <property type="project" value="InterPro"/>
</dbReference>
<dbReference type="Gene3D" id="3.40.50.300">
    <property type="entry name" value="P-loop containing nucleotide triphosphate hydrolases"/>
    <property type="match status" value="2"/>
</dbReference>
<evidence type="ECO:0008006" key="8">
    <source>
        <dbReference type="Google" id="ProtNLM"/>
    </source>
</evidence>
<dbReference type="CDD" id="cd18808">
    <property type="entry name" value="SF1_C_Upf1"/>
    <property type="match status" value="1"/>
</dbReference>
<organism evidence="6 7">
    <name type="scientific">Esox lucius</name>
    <name type="common">Northern pike</name>
    <dbReference type="NCBI Taxonomy" id="8010"/>
    <lineage>
        <taxon>Eukaryota</taxon>
        <taxon>Metazoa</taxon>
        <taxon>Chordata</taxon>
        <taxon>Craniata</taxon>
        <taxon>Vertebrata</taxon>
        <taxon>Euteleostomi</taxon>
        <taxon>Actinopterygii</taxon>
        <taxon>Neopterygii</taxon>
        <taxon>Teleostei</taxon>
        <taxon>Protacanthopterygii</taxon>
        <taxon>Esociformes</taxon>
        <taxon>Esocidae</taxon>
        <taxon>Esox</taxon>
    </lineage>
</organism>
<dbReference type="Bgee" id="ENSELUG00000022536">
    <property type="expression patterns" value="Expressed in ovary and 14 other cell types or tissues"/>
</dbReference>
<reference evidence="7" key="1">
    <citation type="journal article" date="2014" name="PLoS ONE">
        <title>The genome and linkage map of the northern pike (Esox lucius): conserved synteny revealed between the salmonid sister group and the Neoteleostei.</title>
        <authorList>
            <person name="Rondeau E.B."/>
            <person name="Minkley D.R."/>
            <person name="Leong J.S."/>
            <person name="Messmer A.M."/>
            <person name="Jantzen J.R."/>
            <person name="von Schalburg K.R."/>
            <person name="Lemon C."/>
            <person name="Bird N.H."/>
            <person name="Koop B.F."/>
        </authorList>
    </citation>
    <scope>NUCLEOTIDE SEQUENCE</scope>
</reference>
<feature type="region of interest" description="Disordered" evidence="2">
    <location>
        <begin position="1353"/>
        <end position="1450"/>
    </location>
</feature>
<dbReference type="CDD" id="cd18042">
    <property type="entry name" value="DEXXQc_SETX"/>
    <property type="match status" value="1"/>
</dbReference>
<reference evidence="6" key="4">
    <citation type="submission" date="2025-09" db="UniProtKB">
        <authorList>
            <consortium name="Ensembl"/>
        </authorList>
    </citation>
    <scope>IDENTIFICATION</scope>
</reference>
<reference evidence="6" key="2">
    <citation type="submission" date="2020-02" db="EMBL/GenBank/DDBJ databases">
        <title>Esox lucius (northern pike) genome, fEsoLuc1, primary haplotype.</title>
        <authorList>
            <person name="Myers G."/>
            <person name="Karagic N."/>
            <person name="Meyer A."/>
            <person name="Pippel M."/>
            <person name="Reichard M."/>
            <person name="Winkler S."/>
            <person name="Tracey A."/>
            <person name="Sims Y."/>
            <person name="Howe K."/>
            <person name="Rhie A."/>
            <person name="Formenti G."/>
            <person name="Durbin R."/>
            <person name="Fedrigo O."/>
            <person name="Jarvis E.D."/>
        </authorList>
    </citation>
    <scope>NUCLEOTIDE SEQUENCE [LARGE SCALE GENOMIC DNA]</scope>
</reference>
<dbReference type="InParanoid" id="A0A3P9AKK6"/>
<feature type="compositionally biased region" description="Polar residues" evidence="2">
    <location>
        <begin position="1434"/>
        <end position="1446"/>
    </location>
</feature>
<feature type="region of interest" description="Disordered" evidence="2">
    <location>
        <begin position="1099"/>
        <end position="1152"/>
    </location>
</feature>
<feature type="domain" description="Helicase Sen1 N-terminal" evidence="3">
    <location>
        <begin position="39"/>
        <end position="359"/>
    </location>
</feature>
<feature type="compositionally biased region" description="Basic and acidic residues" evidence="2">
    <location>
        <begin position="2336"/>
        <end position="2364"/>
    </location>
</feature>
<feature type="compositionally biased region" description="Low complexity" evidence="2">
    <location>
        <begin position="2234"/>
        <end position="2246"/>
    </location>
</feature>
<feature type="coiled-coil region" evidence="1">
    <location>
        <begin position="1855"/>
        <end position="1889"/>
    </location>
</feature>
<feature type="region of interest" description="Disordered" evidence="2">
    <location>
        <begin position="1269"/>
        <end position="1299"/>
    </location>
</feature>
<feature type="compositionally biased region" description="Polar residues" evidence="2">
    <location>
        <begin position="726"/>
        <end position="737"/>
    </location>
</feature>
<reference evidence="6" key="3">
    <citation type="submission" date="2025-08" db="UniProtKB">
        <authorList>
            <consortium name="Ensembl"/>
        </authorList>
    </citation>
    <scope>IDENTIFICATION</scope>
</reference>
<dbReference type="STRING" id="8010.ENSELUP00000041578"/>
<evidence type="ECO:0000259" key="4">
    <source>
        <dbReference type="Pfam" id="PF13086"/>
    </source>
</evidence>
<feature type="compositionally biased region" description="Pro residues" evidence="2">
    <location>
        <begin position="1399"/>
        <end position="1426"/>
    </location>
</feature>
<dbReference type="Pfam" id="PF13087">
    <property type="entry name" value="AAA_12"/>
    <property type="match status" value="1"/>
</dbReference>
<evidence type="ECO:0000313" key="6">
    <source>
        <dbReference type="Ensembl" id="ENSELUP00000041578.3"/>
    </source>
</evidence>
<dbReference type="Proteomes" id="UP000265140">
    <property type="component" value="Chromosome 14"/>
</dbReference>
<feature type="compositionally biased region" description="Basic and acidic residues" evidence="2">
    <location>
        <begin position="2376"/>
        <end position="2387"/>
    </location>
</feature>
<feature type="region of interest" description="Disordered" evidence="2">
    <location>
        <begin position="1054"/>
        <end position="1084"/>
    </location>
</feature>
<feature type="region of interest" description="Disordered" evidence="2">
    <location>
        <begin position="1160"/>
        <end position="1179"/>
    </location>
</feature>
<sequence length="2446" mass="275156">MSTCHWCLSVNGGVAELLQEYCAGSLSAEVEKEVSEDLKFCSDCVEAYHREKENVPGLHGRLWKLETSRLLRAFSDAEKGALSDNDLICVDEDGCEAGVPDLNPAQYAYDLTVPMFEVLKYPYLLAHPELSEMCVRAICKMAEYDSFVVTDKYAGIYLLLVHPNETVRRWAIEAAKSLGKVDRDDFYDFQDIFSCMFYIVELGIPQNLADMDMPYNPMTKMTWLPPHLYDSSNAKNYWLGICMLLTQLDAQAMDSLFLGPDKQANILNCILNTIEKDTDDEEMDPFWPVLRCFMVILDCLGSRIWGQIEPSQAFQAITGSPSYIAAIERIKEQTRIPQIKTESVNDDDMVTCSQMVYNSSTNVSQDKQSKSSRTTDSSVMYEEMNSLVNLMNSDMGLPFSVKDSTFLWFIPFVKSVMDLDDRSVIYIGEVVHFLCGGISTDPLNRNVCISDKVAEFFALILIHIIELHKESDRMNMLYYCAPKWVGVLVKCATLPVEAFVHTSEGSASHSVSSTSSRVRAPRKVSTSRTVPQACIKIIRSLLKEGSRINPNSKCNEFLNLVNKQLREGPQKEWKLNRSEIQDLQSCLKNYVKMIVNRPTTNAPPPEPLKIVGPKPTTTPPLQSSDEDSGSSGIAELKHTLKHEAPWDCNEGLTSDLRDSNGVWTGRDLKEEKETEGFVELNNDSRPTRAIVSSLKTSQCKIQEIKSRLGSLMTKKSNSERDGPGTTFAQDKPQSVLSSGRDEVEMPADPSCAQEESFDNEELDDLPLSILRTTFIRNKVSKSGKRHTEHIDQSPPQSPSGIIVISDEDDDAVQTGLCFSDTSKIKHEHEPIDASGQNHSPLRDYDGDMSESQVFEFETLEDMASAWSDQGSGSKIISERTQKDSPVRPTVLTVSTTSGVLDTQPVSDDDIERACQQVEELEKLKTPTQECKRGIVKKRDLLVDAKPLRSKCLSEKSKLVKKQAKEGLPALRKSNSKLCLNRLETKMPSSLTTSLTSAISHKTSIPAIVPPKKVRKAIVPASTAERLGLKKKERKAFDLSQRTLDSLDELRRYGASVNVPQTKKSTRQTKRSKVTSPQKRVVSVSNKKLLASQECQFFRQSKQASGGRTSANVPKKRDPINSEENLRPSFVTAEEDEDEDLPCSQPDPVSPVETLNATCSLQKKDPQADSTPASSVSSSMNSFVSPYFQSNYEVTPGPSDQDTRKEEKGAGDDDEDSDWMHLTQMEPTDMEICSQMEGENFFHPQPDPVDLDSDKQVPFQEIAGLSDWTRPVQATDNGPETPLVPQSFKKPTTSPPSVTRLDQEDDRLFLKPGMSPISLKKAKPSTTKIYATSKSRNASLAQEMENTAKAKCLSASTPAGRGRPARSVGCAQNVPEPSQTIFRKPFPPKERLYRPIASQKPPPKPIPPPQQPPPRPPQNVPHPPGQPILPIQHCNIGSTPQPSTSKTCPRPDALVHRQIPNQDVGFRYDPNYLIQGILSWTFDMFSNYKQFGLPSEICELPLETVGLNFNSYDEYYNTFYPVLLTNAFEELAGEWLENKESGKVVSHDLKVVANDKCNNFWNVSFTASITSIEECCQLYPKEEDLVILWLPQNRSSYLWPGHSIFDHQEHFGYVQRSSVFNQTAGQSPTLNLTIRILGNVSLVNQQMVRCDVVGSLVSTMREFKAICRLRNCSMRRPLLSPQAPFFQSGPEVIPSLPGYNSDQVRAVKTAMSIIRNRLNNPKICLIHGPPGTGKSKTIVGLLQNLFHEGVNMQAKSRQMRVLVCAPSNAAIDSLMKKIIVVFKEKCKNVQGNCGYINLVRLGNDRTISESMKPFSLDNQVKSRIEKYQAGHHKDVHRHGLQLDEEIDRISNLLPKLKKKDREFEEMAAQKSKLLKERQALSSELRKTRSAKQVTQTQVLIDAHVICCTLSTSGSSLLESAFRRLGHEPFGCVIVDEAGQATETETLIPMLYRCNALVLVGDPNQLPPTVISQRAKELNYGQSLMARLVTVLDNSSKDNNIPSPVIFLSNQYRMHPDICRFPSKHVYHNALKTDNETAERRVNLSWPFQPYQVFDVTDGQEVKERDSFSNPKEIQLVRFLLDLIAVKQQVRVGVITPYKAQKDRINREVAKLNLVPLGPRVEVDTVDGFQGREMDCIIVSCVRASHEQGNIGFLGNRQRLNVTITRAKCSLFILGHLRTLRENNEWGALIKDAATRDVIIQTNEMTFKADAMKIFKQDRPRSLSHLPREPVPPRPAAASCRAAPPSMRRSTHPAPVFHARDSAPQRRPSSLSPPQATETRDPRLMVQHPQAPQHRPEWDSRAEVRRDPRLERLRDPQFERDPRGRSSPEQYPQAGPEWDSRAEVRRDPRLERLRDPQFERDPRGRSSPEQYPQAGYQDNRRWADRERRHSPASTSYPRDRVGRPTRDPRQTDSYRYGATASSNHHTHTQKRPTDQQWIPPTDAKRAKR</sequence>
<feature type="region of interest" description="Disordered" evidence="2">
    <location>
        <begin position="1188"/>
        <end position="1218"/>
    </location>
</feature>
<feature type="region of interest" description="Disordered" evidence="2">
    <location>
        <begin position="711"/>
        <end position="759"/>
    </location>
</feature>
<evidence type="ECO:0000256" key="1">
    <source>
        <dbReference type="SAM" id="Coils"/>
    </source>
</evidence>
<feature type="compositionally biased region" description="Basic residues" evidence="2">
    <location>
        <begin position="1063"/>
        <end position="1072"/>
    </location>
</feature>
<feature type="compositionally biased region" description="Basic and acidic residues" evidence="2">
    <location>
        <begin position="1200"/>
        <end position="1210"/>
    </location>
</feature>
<name>A0A3P9AKK6_ESOLU</name>
<dbReference type="OMA" id="NIFFPLM"/>
<dbReference type="InterPro" id="IPR027417">
    <property type="entry name" value="P-loop_NTPase"/>
</dbReference>
<feature type="region of interest" description="Disordered" evidence="2">
    <location>
        <begin position="2216"/>
        <end position="2446"/>
    </location>
</feature>
<protein>
    <recommendedName>
        <fullName evidence="8">Senataxin</fullName>
    </recommendedName>
</protein>
<gene>
    <name evidence="6" type="primary">SETX</name>
</gene>
<dbReference type="InterPro" id="IPR047187">
    <property type="entry name" value="SF1_C_Upf1"/>
</dbReference>
<feature type="compositionally biased region" description="Low complexity" evidence="2">
    <location>
        <begin position="2263"/>
        <end position="2274"/>
    </location>
</feature>
<dbReference type="InterPro" id="IPR024481">
    <property type="entry name" value="Helicase_Sen1_N"/>
</dbReference>
<feature type="compositionally biased region" description="Basic and acidic residues" evidence="2">
    <location>
        <begin position="1114"/>
        <end position="1125"/>
    </location>
</feature>
<feature type="domain" description="DNA2/NAM7 helicase helicase" evidence="4">
    <location>
        <begin position="1699"/>
        <end position="1971"/>
    </location>
</feature>
<dbReference type="GeneTree" id="ENSGT00940000160918"/>
<dbReference type="PANTHER" id="PTHR10887:SF495">
    <property type="entry name" value="HELICASE SENATAXIN ISOFORM X1-RELATED"/>
    <property type="match status" value="1"/>
</dbReference>
<keyword evidence="1" id="KW-0175">Coiled coil</keyword>
<dbReference type="Pfam" id="PF13086">
    <property type="entry name" value="AAA_11"/>
    <property type="match status" value="1"/>
</dbReference>
<proteinExistence type="predicted"/>
<keyword evidence="7" id="KW-1185">Reference proteome</keyword>
<evidence type="ECO:0000313" key="7">
    <source>
        <dbReference type="Proteomes" id="UP000265140"/>
    </source>
</evidence>
<feature type="compositionally biased region" description="Polar residues" evidence="2">
    <location>
        <begin position="1099"/>
        <end position="1111"/>
    </location>
</feature>
<dbReference type="Pfam" id="PF12726">
    <property type="entry name" value="SEN1_N"/>
    <property type="match status" value="1"/>
</dbReference>
<accession>A0A3P9AKK6</accession>
<dbReference type="GO" id="GO:0001147">
    <property type="term" value="F:transcription termination site sequence-specific DNA binding"/>
    <property type="evidence" value="ECO:0007669"/>
    <property type="project" value="TreeGrafter"/>
</dbReference>
<dbReference type="GO" id="GO:0006369">
    <property type="term" value="P:termination of RNA polymerase II transcription"/>
    <property type="evidence" value="ECO:0007669"/>
    <property type="project" value="TreeGrafter"/>
</dbReference>
<feature type="compositionally biased region" description="Basic and acidic residues" evidence="2">
    <location>
        <begin position="2395"/>
        <end position="2410"/>
    </location>
</feature>
<feature type="compositionally biased region" description="Basic and acidic residues" evidence="2">
    <location>
        <begin position="2292"/>
        <end position="2324"/>
    </location>
</feature>
<dbReference type="PANTHER" id="PTHR10887">
    <property type="entry name" value="DNA2/NAM7 HELICASE FAMILY"/>
    <property type="match status" value="1"/>
</dbReference>
<evidence type="ECO:0000256" key="2">
    <source>
        <dbReference type="SAM" id="MobiDB-lite"/>
    </source>
</evidence>
<dbReference type="FunFam" id="3.40.50.300:FF:000810">
    <property type="entry name" value="probable helicase senataxin"/>
    <property type="match status" value="1"/>
</dbReference>
<dbReference type="InterPro" id="IPR041677">
    <property type="entry name" value="DNA2/NAM7_AAA_11"/>
</dbReference>
<feature type="domain" description="DNA2/NAM7 helicase-like C-terminal" evidence="5">
    <location>
        <begin position="1979"/>
        <end position="2174"/>
    </location>
</feature>
<dbReference type="InterPro" id="IPR045055">
    <property type="entry name" value="DNA2/NAM7-like"/>
</dbReference>
<dbReference type="InterPro" id="IPR041679">
    <property type="entry name" value="DNA2/NAM7-like_C"/>
</dbReference>
<evidence type="ECO:0000259" key="5">
    <source>
        <dbReference type="Pfam" id="PF13087"/>
    </source>
</evidence>
<feature type="region of interest" description="Disordered" evidence="2">
    <location>
        <begin position="597"/>
        <end position="631"/>
    </location>
</feature>